<feature type="transmembrane region" description="Helical" evidence="1">
    <location>
        <begin position="312"/>
        <end position="334"/>
    </location>
</feature>
<dbReference type="EMBL" id="CP097899">
    <property type="protein sequence ID" value="URN93321.1"/>
    <property type="molecule type" value="Genomic_DNA"/>
</dbReference>
<evidence type="ECO:0000313" key="2">
    <source>
        <dbReference type="EMBL" id="URN93321.1"/>
    </source>
</evidence>
<evidence type="ECO:0000256" key="1">
    <source>
        <dbReference type="SAM" id="Phobius"/>
    </source>
</evidence>
<feature type="transmembrane region" description="Helical" evidence="1">
    <location>
        <begin position="222"/>
        <end position="242"/>
    </location>
</feature>
<feature type="transmembrane region" description="Helical" evidence="1">
    <location>
        <begin position="115"/>
        <end position="141"/>
    </location>
</feature>
<gene>
    <name evidence="2" type="ORF">NAG76_15985</name>
</gene>
<feature type="transmembrane region" description="Helical" evidence="1">
    <location>
        <begin position="181"/>
        <end position="202"/>
    </location>
</feature>
<proteinExistence type="predicted"/>
<protein>
    <submittedName>
        <fullName evidence="2">Uncharacterized protein</fullName>
    </submittedName>
</protein>
<organism evidence="2 3">
    <name type="scientific">Candidatus Pristimantibacillus lignocellulolyticus</name>
    <dbReference type="NCBI Taxonomy" id="2994561"/>
    <lineage>
        <taxon>Bacteria</taxon>
        <taxon>Bacillati</taxon>
        <taxon>Bacillota</taxon>
        <taxon>Bacilli</taxon>
        <taxon>Bacillales</taxon>
        <taxon>Paenibacillaceae</taxon>
        <taxon>Candidatus Pristimantibacillus</taxon>
    </lineage>
</organism>
<dbReference type="KEGG" id="plig:NAG76_15985"/>
<feature type="transmembrane region" description="Helical" evidence="1">
    <location>
        <begin position="254"/>
        <end position="273"/>
    </location>
</feature>
<feature type="transmembrane region" description="Helical" evidence="1">
    <location>
        <begin position="81"/>
        <end position="103"/>
    </location>
</feature>
<dbReference type="AlphaFoldDB" id="A0A9J6ZBW1"/>
<accession>A0A9J6ZBW1</accession>
<keyword evidence="1" id="KW-0472">Membrane</keyword>
<keyword evidence="1" id="KW-0812">Transmembrane</keyword>
<keyword evidence="1" id="KW-1133">Transmembrane helix</keyword>
<reference evidence="2" key="1">
    <citation type="submission" date="2022-05" db="EMBL/GenBank/DDBJ databases">
        <title>Novel bacterial taxa in a minimal lignocellulolytic consortium and its capacity to transform plastics disclosed by genome-resolved metagenomics.</title>
        <authorList>
            <person name="Rodriguez C.A.D."/>
            <person name="Diaz-Garcia L."/>
            <person name="Herrera K."/>
            <person name="Tarazona N.A."/>
            <person name="Sproer C."/>
            <person name="Overmann J."/>
            <person name="Jimenez D.J."/>
        </authorList>
    </citation>
    <scope>NUCLEOTIDE SEQUENCE</scope>
    <source>
        <strain evidence="2">MAG5</strain>
    </source>
</reference>
<sequence>MEIIDRYVYAVIQRVPQQQRDEIEKELRGLIEDMREDHSSEGRTEEEIIEVVLNELGSPYELASGYRGYKRYLIGPEWIESYLIVLKVVLISITIGLSVVLAIDLFVDPFEGLDAFIGYFASLISAYAQGFAWVTLIFLFIEHKGNKSGRKELAGIKKEWKLADLPPLPTEKTRIKRSQPIASIIFTILFVMLFTFSAQYIGIIRLNDETTKVISFFNVENLQSYLSFIWILTVISILKEGIKLVTGRWTKTIILMQILFNLLWFVLALIMLMDQSLWNMAFLDELIQAGLTFAGSEMFQTSSELWQYWTEILIYIVAIIVIIETVVLGVKAYGMRNKKS</sequence>
<evidence type="ECO:0000313" key="3">
    <source>
        <dbReference type="Proteomes" id="UP001056756"/>
    </source>
</evidence>
<name>A0A9J6ZBW1_9BACL</name>
<dbReference type="Proteomes" id="UP001056756">
    <property type="component" value="Chromosome"/>
</dbReference>